<reference evidence="9 10" key="1">
    <citation type="journal article" date="2021" name="Commun. Biol.">
        <title>The genome of Shorea leprosula (Dipterocarpaceae) highlights the ecological relevance of drought in aseasonal tropical rainforests.</title>
        <authorList>
            <person name="Ng K.K.S."/>
            <person name="Kobayashi M.J."/>
            <person name="Fawcett J.A."/>
            <person name="Hatakeyama M."/>
            <person name="Paape T."/>
            <person name="Ng C.H."/>
            <person name="Ang C.C."/>
            <person name="Tnah L.H."/>
            <person name="Lee C.T."/>
            <person name="Nishiyama T."/>
            <person name="Sese J."/>
            <person name="O'Brien M.J."/>
            <person name="Copetti D."/>
            <person name="Mohd Noor M.I."/>
            <person name="Ong R.C."/>
            <person name="Putra M."/>
            <person name="Sireger I.Z."/>
            <person name="Indrioko S."/>
            <person name="Kosugi Y."/>
            <person name="Izuno A."/>
            <person name="Isagi Y."/>
            <person name="Lee S.L."/>
            <person name="Shimizu K.K."/>
        </authorList>
    </citation>
    <scope>NUCLEOTIDE SEQUENCE [LARGE SCALE GENOMIC DNA]</scope>
    <source>
        <strain evidence="9">214</strain>
    </source>
</reference>
<feature type="compositionally biased region" description="Polar residues" evidence="7">
    <location>
        <begin position="744"/>
        <end position="761"/>
    </location>
</feature>
<feature type="domain" description="Inner centromere protein ARK-binding" evidence="8">
    <location>
        <begin position="1478"/>
        <end position="1528"/>
    </location>
</feature>
<proteinExistence type="inferred from homology"/>
<comment type="caution">
    <text evidence="9">The sequence shown here is derived from an EMBL/GenBank/DDBJ whole genome shotgun (WGS) entry which is preliminary data.</text>
</comment>
<keyword evidence="5" id="KW-0206">Cytoskeleton</keyword>
<evidence type="ECO:0000313" key="9">
    <source>
        <dbReference type="EMBL" id="GKU88740.1"/>
    </source>
</evidence>
<keyword evidence="6" id="KW-0539">Nucleus</keyword>
<feature type="compositionally biased region" description="Basic and acidic residues" evidence="7">
    <location>
        <begin position="235"/>
        <end position="245"/>
    </location>
</feature>
<sequence>MAENLQFSDGLQIGVDVLNEDFDTEVLSQCPSDNVGCVPNDESELEPSVTSPKDCLGATISAINPDPALSLARIQRSKSRQRALELRNSAKAAKSSSISKKSVDACNSQVTGSKITYLQFGMDEVVLDKAVDRDIRNCAVDKENIDPCQSSERCENVYSGRITRSRSSAQLPKSVNGPSSAGNSYIAKNDGDTPTELLAKSKQEAVDGFLRLGKSSAISDDSCGMRNAKAGNNESNEKASNADRRRLTRSKSSSQQHECVKEFQKLGRCYDKNEEDGIHKSKQQPDCINEIMKMVKSFDNADESCRIKAKMVDCQMQENIVNKSNGINAISGNHCARSFNSLTSVDNEVTEWRPVAPNKSPLAKSLNRSQEVARQIVSCPKVNPLPCTVGIDSIDSDKCYAIVADTDVDYGELDEAHSGNSSSKSSSANNLSLVKSSNGFEVDGLEVTVSSPQSASPMIVKPKQLDFDDMEERRLNQDSSFSWKEEEEIKSSERKSCMLLCSADRSVEVTFFDDRQNSYFPHHVQLLIKGEGLTKEGKLKRVFEAEKEETCRSGRTSNSKVVSSMKDSSGVYIDRDTGAWQESNKISEQNFSLIYNSPTNQVAYENFPGNLLKDALGSKLSNLDANGEIDSPQQRVSGQLDVEKPAELVPGTDDFDTNIFGDHEISVDANFAGVSGPALLKNADETPTASVNGRLCCISIYETKGDSSEKQKIKSGTCHIQHADSYSMGRCGGDENDISMVPVESNSTGNQTPKKSIQPGRSSSSHMEGSSFHKRRKIESQLTSPLSASLSLKDLGMESNDKDQNAVRGSISSSKLQVDKGEFSLEEKETMTETHLGFVDEGLLSVLCSCKEAPADSQAYCLEETGVADRSSITSGSSMQLEIQENQILLEAEDKLGQKDTEHLICDEGSLLESLSHLRETDTFPNYSIDFQHRQHIELLSADQTKPKFEGFIMQTDNEQTLNAGEGISIDKLEPPKTSVEHVSLLEQLCRSACFRTPFSPFPTACKMQKSPSVHQSVPNGLLECMGVGNILPINSDTSQPKVSLSSFGEEVSHALHGKSFPISRSQQIWDSKQPYTSPVGKLWDRITSYSGNSGKRGSTIPDLPCITEENENIDEVAGAFEEGNGSEAVTCPVKRKPLAEIKEDPNVALLISEAELFSSRNSLESASNDYSVNCTKNSVKQKAAIGKTSKRRDTNTLNENHSMLGGENGTKRASESVCNRFNKLKLSGKESLRKGGPSFLEKESKINNIVINTSSFVTVLQQKQAAAIVKGKRDVKVKALEAAEAVKRLAEKKENERKMKKEALKLERARLEQENLRQLDLQRKKKEEERKKKEAEMAARKRQREEEEKLEKERKRKRIEETRKLRREAEKLRVKKDEKEKFQEQDERVNEMKIPNGQTVKNDKMEKEAREECIGKKSAIKYRTTEVSMNDSGKISSVLDDYNSKVIREVEKGKGNNNLIANTIQEESYDISPYKGSDDEDEEDVPNRKFIPSWASKSYLASIVASQKNVDAEVVFPPDSFCSMDEVLLPRKHQLRRGPVN</sequence>
<evidence type="ECO:0000256" key="1">
    <source>
        <dbReference type="ARBA" id="ARBA00004123"/>
    </source>
</evidence>
<feature type="region of interest" description="Disordered" evidence="7">
    <location>
        <begin position="1187"/>
        <end position="1212"/>
    </location>
</feature>
<dbReference type="PANTHER" id="PTHR13738">
    <property type="entry name" value="TROPONIN I"/>
    <property type="match status" value="1"/>
</dbReference>
<dbReference type="InterPro" id="IPR050875">
    <property type="entry name" value="Troponin_I"/>
</dbReference>
<feature type="region of interest" description="Disordered" evidence="7">
    <location>
        <begin position="729"/>
        <end position="785"/>
    </location>
</feature>
<comment type="subcellular location">
    <subcellularLocation>
        <location evidence="2">Cytoplasm</location>
        <location evidence="2">Cytoskeleton</location>
        <location evidence="2">Spindle</location>
    </subcellularLocation>
    <subcellularLocation>
        <location evidence="1">Nucleus</location>
    </subcellularLocation>
</comment>
<dbReference type="EMBL" id="BPVZ01000003">
    <property type="protein sequence ID" value="GKU88740.1"/>
    <property type="molecule type" value="Genomic_DNA"/>
</dbReference>
<dbReference type="GO" id="GO:0005634">
    <property type="term" value="C:nucleus"/>
    <property type="evidence" value="ECO:0007669"/>
    <property type="project" value="UniProtKB-SubCell"/>
</dbReference>
<organism evidence="9 10">
    <name type="scientific">Rubroshorea leprosula</name>
    <dbReference type="NCBI Taxonomy" id="152421"/>
    <lineage>
        <taxon>Eukaryota</taxon>
        <taxon>Viridiplantae</taxon>
        <taxon>Streptophyta</taxon>
        <taxon>Embryophyta</taxon>
        <taxon>Tracheophyta</taxon>
        <taxon>Spermatophyta</taxon>
        <taxon>Magnoliopsida</taxon>
        <taxon>eudicotyledons</taxon>
        <taxon>Gunneridae</taxon>
        <taxon>Pentapetalae</taxon>
        <taxon>rosids</taxon>
        <taxon>malvids</taxon>
        <taxon>Malvales</taxon>
        <taxon>Dipterocarpaceae</taxon>
        <taxon>Rubroshorea</taxon>
    </lineage>
</organism>
<keyword evidence="4" id="KW-0963">Cytoplasm</keyword>
<dbReference type="Proteomes" id="UP001054252">
    <property type="component" value="Unassembled WGS sequence"/>
</dbReference>
<dbReference type="GO" id="GO:0005819">
    <property type="term" value="C:spindle"/>
    <property type="evidence" value="ECO:0007669"/>
    <property type="project" value="UniProtKB-SubCell"/>
</dbReference>
<dbReference type="InterPro" id="IPR005635">
    <property type="entry name" value="Inner_centromere_prot_ARK-bd"/>
</dbReference>
<feature type="compositionally biased region" description="Polar residues" evidence="7">
    <location>
        <begin position="165"/>
        <end position="183"/>
    </location>
</feature>
<gene>
    <name evidence="9" type="ORF">SLEP1_g2969</name>
</gene>
<evidence type="ECO:0000256" key="4">
    <source>
        <dbReference type="ARBA" id="ARBA00022490"/>
    </source>
</evidence>
<keyword evidence="10" id="KW-1185">Reference proteome</keyword>
<feature type="region of interest" description="Disordered" evidence="7">
    <location>
        <begin position="165"/>
        <end position="189"/>
    </location>
</feature>
<protein>
    <recommendedName>
        <fullName evidence="8">Inner centromere protein ARK-binding domain-containing protein</fullName>
    </recommendedName>
</protein>
<feature type="region of interest" description="Disordered" evidence="7">
    <location>
        <begin position="221"/>
        <end position="256"/>
    </location>
</feature>
<evidence type="ECO:0000259" key="8">
    <source>
        <dbReference type="Pfam" id="PF03941"/>
    </source>
</evidence>
<evidence type="ECO:0000256" key="5">
    <source>
        <dbReference type="ARBA" id="ARBA00023212"/>
    </source>
</evidence>
<comment type="similarity">
    <text evidence="3">Belongs to the INCENP family.</text>
</comment>
<evidence type="ECO:0000256" key="2">
    <source>
        <dbReference type="ARBA" id="ARBA00004186"/>
    </source>
</evidence>
<evidence type="ECO:0000256" key="7">
    <source>
        <dbReference type="SAM" id="MobiDB-lite"/>
    </source>
</evidence>
<evidence type="ECO:0000256" key="3">
    <source>
        <dbReference type="ARBA" id="ARBA00010042"/>
    </source>
</evidence>
<evidence type="ECO:0000313" key="10">
    <source>
        <dbReference type="Proteomes" id="UP001054252"/>
    </source>
</evidence>
<dbReference type="PANTHER" id="PTHR13738:SF1">
    <property type="entry name" value="TROPONIN I"/>
    <property type="match status" value="1"/>
</dbReference>
<dbReference type="Pfam" id="PF03941">
    <property type="entry name" value="INCENP_ARK-bind"/>
    <property type="match status" value="1"/>
</dbReference>
<evidence type="ECO:0000256" key="6">
    <source>
        <dbReference type="ARBA" id="ARBA00023242"/>
    </source>
</evidence>
<accession>A0AAV5HPN5</accession>
<feature type="compositionally biased region" description="Basic and acidic residues" evidence="7">
    <location>
        <begin position="1324"/>
        <end position="1392"/>
    </location>
</feature>
<name>A0AAV5HPN5_9ROSI</name>
<feature type="region of interest" description="Disordered" evidence="7">
    <location>
        <begin position="1324"/>
        <end position="1409"/>
    </location>
</feature>